<reference evidence="7" key="1">
    <citation type="submission" date="2017-05" db="EMBL/GenBank/DDBJ databases">
        <authorList>
            <person name="Barney B.M."/>
        </authorList>
    </citation>
    <scope>NUCLEOTIDE SEQUENCE [LARGE SCALE GENOMIC DNA]</scope>
    <source>
        <strain evidence="7">PSBB022</strain>
    </source>
</reference>
<keyword evidence="2" id="KW-0624">Polysaccharide degradation</keyword>
<evidence type="ECO:0000256" key="2">
    <source>
        <dbReference type="RuleBase" id="RU361173"/>
    </source>
</evidence>
<dbReference type="Gene3D" id="2.160.20.10">
    <property type="entry name" value="Single-stranded right-handed beta-helix, Pectin lyase-like"/>
    <property type="match status" value="1"/>
</dbReference>
<dbReference type="PANTHER" id="PTHR31683">
    <property type="entry name" value="PECTATE LYASE 18-RELATED"/>
    <property type="match status" value="1"/>
</dbReference>
<keyword evidence="7" id="KW-1185">Reference proteome</keyword>
<dbReference type="InterPro" id="IPR011050">
    <property type="entry name" value="Pectin_lyase_fold/virulence"/>
</dbReference>
<dbReference type="InterPro" id="IPR045032">
    <property type="entry name" value="PEL"/>
</dbReference>
<comment type="similarity">
    <text evidence="2">Belongs to the polysaccharide lyase 1 family.</text>
</comment>
<dbReference type="GO" id="GO:0000272">
    <property type="term" value="P:polysaccharide catabolic process"/>
    <property type="evidence" value="ECO:0007669"/>
    <property type="project" value="UniProtKB-KW"/>
</dbReference>
<dbReference type="SMART" id="SM00656">
    <property type="entry name" value="Amb_all"/>
    <property type="match status" value="1"/>
</dbReference>
<feature type="chain" id="PRO_5013170563" description="Pectate lyase domain-containing protein" evidence="4">
    <location>
        <begin position="21"/>
        <end position="621"/>
    </location>
</feature>
<feature type="compositionally biased region" description="Low complexity" evidence="3">
    <location>
        <begin position="26"/>
        <end position="47"/>
    </location>
</feature>
<dbReference type="RefSeq" id="WP_094984949.1">
    <property type="nucleotide sequence ID" value="NZ_NHNI01000001.1"/>
</dbReference>
<keyword evidence="2" id="KW-0964">Secreted</keyword>
<keyword evidence="4" id="KW-0732">Signal</keyword>
<proteinExistence type="inferred from homology"/>
<dbReference type="AlphaFoldDB" id="A0A266QCD3"/>
<feature type="signal peptide" evidence="4">
    <location>
        <begin position="1"/>
        <end position="20"/>
    </location>
</feature>
<evidence type="ECO:0000256" key="3">
    <source>
        <dbReference type="SAM" id="MobiDB-lite"/>
    </source>
</evidence>
<comment type="subcellular location">
    <subcellularLocation>
        <location evidence="2">Secreted</location>
    </subcellularLocation>
</comment>
<keyword evidence="2" id="KW-0119">Carbohydrate metabolism</keyword>
<evidence type="ECO:0000256" key="4">
    <source>
        <dbReference type="SAM" id="SignalP"/>
    </source>
</evidence>
<comment type="caution">
    <text evidence="6">The sequence shown here is derived from an EMBL/GenBank/DDBJ whole genome shotgun (WGS) entry which is preliminary data.</text>
</comment>
<evidence type="ECO:0000259" key="5">
    <source>
        <dbReference type="SMART" id="SM00656"/>
    </source>
</evidence>
<evidence type="ECO:0000313" key="6">
    <source>
        <dbReference type="EMBL" id="OZY87564.1"/>
    </source>
</evidence>
<dbReference type="InterPro" id="IPR012334">
    <property type="entry name" value="Pectin_lyas_fold"/>
</dbReference>
<evidence type="ECO:0000256" key="1">
    <source>
        <dbReference type="ARBA" id="ARBA00023239"/>
    </source>
</evidence>
<feature type="region of interest" description="Disordered" evidence="3">
    <location>
        <begin position="25"/>
        <end position="47"/>
    </location>
</feature>
<dbReference type="PANTHER" id="PTHR31683:SF18">
    <property type="entry name" value="PECTATE LYASE 21-RELATED"/>
    <property type="match status" value="1"/>
</dbReference>
<organism evidence="6 7">
    <name type="scientific">Cellvibrio mixtus</name>
    <dbReference type="NCBI Taxonomy" id="39650"/>
    <lineage>
        <taxon>Bacteria</taxon>
        <taxon>Pseudomonadati</taxon>
        <taxon>Pseudomonadota</taxon>
        <taxon>Gammaproteobacteria</taxon>
        <taxon>Cellvibrionales</taxon>
        <taxon>Cellvibrionaceae</taxon>
        <taxon>Cellvibrio</taxon>
    </lineage>
</organism>
<dbReference type="EMBL" id="NHNI01000001">
    <property type="protein sequence ID" value="OZY87564.1"/>
    <property type="molecule type" value="Genomic_DNA"/>
</dbReference>
<dbReference type="GO" id="GO:0030570">
    <property type="term" value="F:pectate lyase activity"/>
    <property type="evidence" value="ECO:0007669"/>
    <property type="project" value="InterPro"/>
</dbReference>
<gene>
    <name evidence="6" type="ORF">CBP51_11510</name>
</gene>
<dbReference type="GO" id="GO:0005576">
    <property type="term" value="C:extracellular region"/>
    <property type="evidence" value="ECO:0007669"/>
    <property type="project" value="UniProtKB-SubCell"/>
</dbReference>
<dbReference type="SUPFAM" id="SSF51126">
    <property type="entry name" value="Pectin lyase-like"/>
    <property type="match status" value="1"/>
</dbReference>
<feature type="domain" description="Pectate lyase" evidence="5">
    <location>
        <begin position="88"/>
        <end position="334"/>
    </location>
</feature>
<dbReference type="PROSITE" id="PS51257">
    <property type="entry name" value="PROKAR_LIPOPROTEIN"/>
    <property type="match status" value="1"/>
</dbReference>
<keyword evidence="1 2" id="KW-0456">Lyase</keyword>
<dbReference type="InterPro" id="IPR002022">
    <property type="entry name" value="Pec_lyase"/>
</dbReference>
<evidence type="ECO:0000313" key="7">
    <source>
        <dbReference type="Proteomes" id="UP000216101"/>
    </source>
</evidence>
<dbReference type="Pfam" id="PF00544">
    <property type="entry name" value="Pectate_lyase_4"/>
    <property type="match status" value="1"/>
</dbReference>
<name>A0A266QCD3_9GAMM</name>
<sequence>MKHTNLILSLTAVISLTACGGGGSSGTNNSSTPQLSSSAPAASSTPSSMVSSSASSVEFDFTSCDNFNTAQGFAATGSGVTGGADTGLGNNIVTVTNGVQLNNVLLATNATYKDKPLIVYIDGPITWVNSNNTEIRVRRSNVSIIGLENSGEFDGVGIRISHGASNIIVRNLLMHEVPQSRGAGDHIHLDGTDGAVSNIWIDHNEFYNDLDVDLTGIDCGSASADDCKKDYYDELVSGRSAVHNVTISYNILRDSWKTSLWGSSDNAAVEDVGRTISFHHNHWKDVNSRLPLFRFGEGHIWNSYYQNVSGSGINSRMGAKIRVENNLFENVKNPILSVDSSSIGYWHATGNTFTGVTWAGSFNASCSTPPCYAGGNNSTTDYQPPYAYHVMAAADVKLHLEQYAGRNKITSCLNLPEASSSSSSAQSSVSATGINISWKPTHAELTSAVVSQPAANENANFNATASTPIKIGDFNFQSSGAGNLRLHLNSAGTDYAINYNGSSLRTEPTTLVEGTSGQVDPTLLSGATGVSRYVSYSFAPSSDPLTLRVTHSNGSDSCVNGQIAVIDQNGKAWKVDSACGTTPKILEVTITDASVNQLFILMSRAGDSSGGIRIWDIEVTR</sequence>
<accession>A0A266QCD3</accession>
<dbReference type="Proteomes" id="UP000216101">
    <property type="component" value="Unassembled WGS sequence"/>
</dbReference>
<protein>
    <recommendedName>
        <fullName evidence="5">Pectate lyase domain-containing protein</fullName>
    </recommendedName>
</protein>